<dbReference type="SUPFAM" id="SSF46785">
    <property type="entry name" value="Winged helix' DNA-binding domain"/>
    <property type="match status" value="1"/>
</dbReference>
<dbReference type="EMBL" id="MJIE01000001">
    <property type="protein sequence ID" value="OLR55542.1"/>
    <property type="molecule type" value="Genomic_DNA"/>
</dbReference>
<dbReference type="PRINTS" id="PR00039">
    <property type="entry name" value="HTHLYSR"/>
</dbReference>
<keyword evidence="7" id="KW-1185">Reference proteome</keyword>
<dbReference type="Proteomes" id="UP000187404">
    <property type="component" value="Unassembled WGS sequence"/>
</dbReference>
<dbReference type="InterPro" id="IPR036388">
    <property type="entry name" value="WH-like_DNA-bd_sf"/>
</dbReference>
<dbReference type="CDD" id="cd05466">
    <property type="entry name" value="PBP2_LTTR_substrate"/>
    <property type="match status" value="1"/>
</dbReference>
<dbReference type="Pfam" id="PF00126">
    <property type="entry name" value="HTH_1"/>
    <property type="match status" value="1"/>
</dbReference>
<dbReference type="RefSeq" id="WP_075712536.1">
    <property type="nucleotide sequence ID" value="NZ_MJIE01000001.1"/>
</dbReference>
<keyword evidence="4" id="KW-0804">Transcription</keyword>
<dbReference type="PANTHER" id="PTHR30419:SF28">
    <property type="entry name" value="HTH-TYPE TRANSCRIPTIONAL REGULATOR BSDA"/>
    <property type="match status" value="1"/>
</dbReference>
<evidence type="ECO:0000313" key="6">
    <source>
        <dbReference type="EMBL" id="OLR55542.1"/>
    </source>
</evidence>
<dbReference type="GO" id="GO:0005829">
    <property type="term" value="C:cytosol"/>
    <property type="evidence" value="ECO:0007669"/>
    <property type="project" value="TreeGrafter"/>
</dbReference>
<evidence type="ECO:0000256" key="2">
    <source>
        <dbReference type="ARBA" id="ARBA00023015"/>
    </source>
</evidence>
<dbReference type="PROSITE" id="PS50931">
    <property type="entry name" value="HTH_LYSR"/>
    <property type="match status" value="1"/>
</dbReference>
<dbReference type="OrthoDB" id="9803714at2"/>
<dbReference type="GO" id="GO:0003677">
    <property type="term" value="F:DNA binding"/>
    <property type="evidence" value="ECO:0007669"/>
    <property type="project" value="UniProtKB-KW"/>
</dbReference>
<protein>
    <submittedName>
        <fullName evidence="6">LysR family transcriptional regulator</fullName>
    </submittedName>
</protein>
<name>A0A1Q9JH43_9FIRM</name>
<organism evidence="6 7">
    <name type="scientific">Hornefia porci</name>
    <dbReference type="NCBI Taxonomy" id="2652292"/>
    <lineage>
        <taxon>Bacteria</taxon>
        <taxon>Bacillati</taxon>
        <taxon>Bacillota</taxon>
        <taxon>Clostridia</taxon>
        <taxon>Peptostreptococcales</taxon>
        <taxon>Anaerovoracaceae</taxon>
        <taxon>Hornefia</taxon>
    </lineage>
</organism>
<sequence>MFRGMHYVYSVYKERSFSRAAAALHISQPSLSANIRRIEEKVGCPLFDRSTKPLEVTECGARYIRCAEEIMAIENGFESYINDLEGLKTGTLNFGGSNFFSSWVLPPLISDFSREYPDLDITLTEARSVELTRMLQDAAIDFVMDNKELDLEVFDRRQVGNEQLLLVVPEGFSANRTLEEFQIPLPEIRSGAFRESRTPAVPLHHFEDCPFILLHPENDTGKRSYQICQEQSFRPHVVLELDQQLTAYNIASSGLGITFSGERLLSSVPPNPKLVYYRLSSRFVTRNIYLYWKRGRYVSKAMQVFMEFIAAPGNPAETKKAAFGQAAR</sequence>
<keyword evidence="2" id="KW-0805">Transcription regulation</keyword>
<dbReference type="Gene3D" id="1.10.10.10">
    <property type="entry name" value="Winged helix-like DNA-binding domain superfamily/Winged helix DNA-binding domain"/>
    <property type="match status" value="1"/>
</dbReference>
<evidence type="ECO:0000313" key="7">
    <source>
        <dbReference type="Proteomes" id="UP000187404"/>
    </source>
</evidence>
<dbReference type="STRING" id="1261640.BHK98_05370"/>
<evidence type="ECO:0000256" key="3">
    <source>
        <dbReference type="ARBA" id="ARBA00023125"/>
    </source>
</evidence>
<dbReference type="InterPro" id="IPR000847">
    <property type="entry name" value="LysR_HTH_N"/>
</dbReference>
<comment type="caution">
    <text evidence="6">The sequence shown here is derived from an EMBL/GenBank/DDBJ whole genome shotgun (WGS) entry which is preliminary data.</text>
</comment>
<dbReference type="InterPro" id="IPR036390">
    <property type="entry name" value="WH_DNA-bd_sf"/>
</dbReference>
<dbReference type="PANTHER" id="PTHR30419">
    <property type="entry name" value="HTH-TYPE TRANSCRIPTIONAL REGULATOR YBHD"/>
    <property type="match status" value="1"/>
</dbReference>
<dbReference type="GO" id="GO:0003700">
    <property type="term" value="F:DNA-binding transcription factor activity"/>
    <property type="evidence" value="ECO:0007669"/>
    <property type="project" value="InterPro"/>
</dbReference>
<dbReference type="SUPFAM" id="SSF53850">
    <property type="entry name" value="Periplasmic binding protein-like II"/>
    <property type="match status" value="1"/>
</dbReference>
<evidence type="ECO:0000259" key="5">
    <source>
        <dbReference type="PROSITE" id="PS50931"/>
    </source>
</evidence>
<dbReference type="InterPro" id="IPR005119">
    <property type="entry name" value="LysR_subst-bd"/>
</dbReference>
<dbReference type="Pfam" id="PF03466">
    <property type="entry name" value="LysR_substrate"/>
    <property type="match status" value="1"/>
</dbReference>
<dbReference type="AlphaFoldDB" id="A0A1Q9JH43"/>
<feature type="domain" description="HTH lysR-type" evidence="5">
    <location>
        <begin position="1"/>
        <end position="57"/>
    </location>
</feature>
<comment type="similarity">
    <text evidence="1">Belongs to the LysR transcriptional regulatory family.</text>
</comment>
<keyword evidence="3" id="KW-0238">DNA-binding</keyword>
<gene>
    <name evidence="6" type="ORF">BHK98_05370</name>
</gene>
<dbReference type="InterPro" id="IPR050950">
    <property type="entry name" value="HTH-type_LysR_regulators"/>
</dbReference>
<evidence type="ECO:0000256" key="1">
    <source>
        <dbReference type="ARBA" id="ARBA00009437"/>
    </source>
</evidence>
<proteinExistence type="inferred from homology"/>
<dbReference type="Gene3D" id="3.40.190.290">
    <property type="match status" value="1"/>
</dbReference>
<accession>A0A1Q9JH43</accession>
<reference evidence="6 7" key="1">
    <citation type="journal article" date="2016" name="Appl. Environ. Microbiol.">
        <title>Function and Phylogeny of Bacterial Butyryl Coenzyme A:Acetate Transferases and Their Diversity in the Proximal Colon of Swine.</title>
        <authorList>
            <person name="Trachsel J."/>
            <person name="Bayles D.O."/>
            <person name="Looft T."/>
            <person name="Levine U.Y."/>
            <person name="Allen H.K."/>
        </authorList>
    </citation>
    <scope>NUCLEOTIDE SEQUENCE [LARGE SCALE GENOMIC DNA]</scope>
    <source>
        <strain evidence="6 7">68-3-10</strain>
    </source>
</reference>
<evidence type="ECO:0000256" key="4">
    <source>
        <dbReference type="ARBA" id="ARBA00023163"/>
    </source>
</evidence>